<comment type="subcellular location">
    <subcellularLocation>
        <location evidence="13">Cytoplasm</location>
    </subcellularLocation>
</comment>
<dbReference type="PANTHER" id="PTHR20836:SF0">
    <property type="entry name" value="4-HYDROXY-TETRAHYDRODIPICOLINATE REDUCTASE 1, CHLOROPLASTIC-RELATED"/>
    <property type="match status" value="1"/>
</dbReference>
<proteinExistence type="inferred from homology"/>
<keyword evidence="5 13" id="KW-0220">Diaminopimelate biosynthesis</keyword>
<evidence type="ECO:0000256" key="3">
    <source>
        <dbReference type="ARBA" id="ARBA00022605"/>
    </source>
</evidence>
<evidence type="ECO:0000259" key="14">
    <source>
        <dbReference type="Pfam" id="PF01113"/>
    </source>
</evidence>
<evidence type="ECO:0000313" key="16">
    <source>
        <dbReference type="EMBL" id="MCX2564612.1"/>
    </source>
</evidence>
<name>A0ABT3QH56_9PROT</name>
<keyword evidence="6 13" id="KW-0560">Oxidoreductase</keyword>
<organism evidence="16 17">
    <name type="scientific">Acetobacter thailandicus</name>
    <dbReference type="NCBI Taxonomy" id="1502842"/>
    <lineage>
        <taxon>Bacteria</taxon>
        <taxon>Pseudomonadati</taxon>
        <taxon>Pseudomonadota</taxon>
        <taxon>Alphaproteobacteria</taxon>
        <taxon>Acetobacterales</taxon>
        <taxon>Acetobacteraceae</taxon>
        <taxon>Acetobacter</taxon>
    </lineage>
</organism>
<comment type="caution">
    <text evidence="13">Was originally thought to be a dihydrodipicolinate reductase (DHDPR), catalyzing the conversion of dihydrodipicolinate to tetrahydrodipicolinate. However, it was shown in E.coli that the substrate of the enzymatic reaction is not dihydrodipicolinate (DHDP) but in fact (2S,4S)-4-hydroxy-2,3,4,5-tetrahydrodipicolinic acid (HTPA), the product released by the DapA-catalyzed reaction.</text>
</comment>
<evidence type="ECO:0000259" key="15">
    <source>
        <dbReference type="Pfam" id="PF05173"/>
    </source>
</evidence>
<keyword evidence="8 13" id="KW-0457">Lysine biosynthesis</keyword>
<dbReference type="PROSITE" id="PS01298">
    <property type="entry name" value="DAPB"/>
    <property type="match status" value="1"/>
</dbReference>
<dbReference type="SUPFAM" id="SSF55347">
    <property type="entry name" value="Glyceraldehyde-3-phosphate dehydrogenase-like, C-terminal domain"/>
    <property type="match status" value="1"/>
</dbReference>
<dbReference type="Pfam" id="PF01113">
    <property type="entry name" value="DapB_N"/>
    <property type="match status" value="1"/>
</dbReference>
<feature type="binding site" evidence="13">
    <location>
        <position position="151"/>
    </location>
    <ligand>
        <name>(S)-2,3,4,5-tetrahydrodipicolinate</name>
        <dbReference type="ChEBI" id="CHEBI:16845"/>
    </ligand>
</feature>
<gene>
    <name evidence="13 16" type="primary">dapB</name>
    <name evidence="16" type="ORF">OQ497_11690</name>
</gene>
<reference evidence="16 17" key="1">
    <citation type="submission" date="2022-11" db="EMBL/GenBank/DDBJ databases">
        <title>Genome sequencing of Acetobacter type strain.</title>
        <authorList>
            <person name="Heo J."/>
            <person name="Lee D."/>
            <person name="Han B.-H."/>
            <person name="Hong S.-B."/>
            <person name="Kwon S.-W."/>
        </authorList>
    </citation>
    <scope>NUCLEOTIDE SEQUENCE [LARGE SCALE GENOMIC DNA]</scope>
    <source>
        <strain evidence="16 17">KACC 21253</strain>
    </source>
</reference>
<dbReference type="Proteomes" id="UP001301152">
    <property type="component" value="Unassembled WGS sequence"/>
</dbReference>
<comment type="catalytic activity">
    <reaction evidence="11 13">
        <text>(S)-2,3,4,5-tetrahydrodipicolinate + NADP(+) + H2O = (2S,4S)-4-hydroxy-2,3,4,5-tetrahydrodipicolinate + NADPH + H(+)</text>
        <dbReference type="Rhea" id="RHEA:35331"/>
        <dbReference type="ChEBI" id="CHEBI:15377"/>
        <dbReference type="ChEBI" id="CHEBI:15378"/>
        <dbReference type="ChEBI" id="CHEBI:16845"/>
        <dbReference type="ChEBI" id="CHEBI:57783"/>
        <dbReference type="ChEBI" id="CHEBI:58349"/>
        <dbReference type="ChEBI" id="CHEBI:67139"/>
        <dbReference type="EC" id="1.17.1.8"/>
    </reaction>
</comment>
<dbReference type="InterPro" id="IPR022664">
    <property type="entry name" value="DapB_N_CS"/>
</dbReference>
<evidence type="ECO:0000256" key="12">
    <source>
        <dbReference type="ARBA" id="ARBA00049396"/>
    </source>
</evidence>
<dbReference type="InterPro" id="IPR000846">
    <property type="entry name" value="DapB_N"/>
</dbReference>
<feature type="binding site" evidence="13">
    <location>
        <begin position="160"/>
        <end position="161"/>
    </location>
    <ligand>
        <name>(S)-2,3,4,5-tetrahydrodipicolinate</name>
        <dbReference type="ChEBI" id="CHEBI:16845"/>
    </ligand>
</feature>
<keyword evidence="2 13" id="KW-0963">Cytoplasm</keyword>
<keyword evidence="7 13" id="KW-0520">NAD</keyword>
<comment type="function">
    <text evidence="13">Catalyzes the conversion of 4-hydroxy-tetrahydrodipicolinate (HTPA) to tetrahydrodipicolinate.</text>
</comment>
<comment type="pathway">
    <text evidence="9 13">Amino-acid biosynthesis; L-lysine biosynthesis via DAP pathway; (S)-tetrahydrodipicolinate from L-aspartate: step 4/4.</text>
</comment>
<comment type="caution">
    <text evidence="13">Lacks conserved residue(s) required for the propagation of feature annotation.</text>
</comment>
<evidence type="ECO:0000256" key="9">
    <source>
        <dbReference type="ARBA" id="ARBA00037922"/>
    </source>
</evidence>
<dbReference type="GO" id="GO:0008839">
    <property type="term" value="F:4-hydroxy-tetrahydrodipicolinate reductase"/>
    <property type="evidence" value="ECO:0007669"/>
    <property type="project" value="UniProtKB-EC"/>
</dbReference>
<dbReference type="NCBIfam" id="TIGR00036">
    <property type="entry name" value="dapB"/>
    <property type="match status" value="1"/>
</dbReference>
<keyword evidence="3 13" id="KW-0028">Amino-acid biosynthesis</keyword>
<dbReference type="InterPro" id="IPR036291">
    <property type="entry name" value="NAD(P)-bd_dom_sf"/>
</dbReference>
<comment type="subunit">
    <text evidence="13">Homotetramer.</text>
</comment>
<feature type="domain" description="Dihydrodipicolinate reductase N-terminal" evidence="14">
    <location>
        <begin position="7"/>
        <end position="119"/>
    </location>
</feature>
<feature type="domain" description="Dihydrodipicolinate reductase C-terminal" evidence="15">
    <location>
        <begin position="122"/>
        <end position="259"/>
    </location>
</feature>
<keyword evidence="17" id="KW-1185">Reference proteome</keyword>
<evidence type="ECO:0000256" key="11">
    <source>
        <dbReference type="ARBA" id="ARBA00049080"/>
    </source>
</evidence>
<comment type="similarity">
    <text evidence="1 13">Belongs to the DapB family.</text>
</comment>
<comment type="catalytic activity">
    <reaction evidence="12 13">
        <text>(S)-2,3,4,5-tetrahydrodipicolinate + NAD(+) + H2O = (2S,4S)-4-hydroxy-2,3,4,5-tetrahydrodipicolinate + NADH + H(+)</text>
        <dbReference type="Rhea" id="RHEA:35323"/>
        <dbReference type="ChEBI" id="CHEBI:15377"/>
        <dbReference type="ChEBI" id="CHEBI:15378"/>
        <dbReference type="ChEBI" id="CHEBI:16845"/>
        <dbReference type="ChEBI" id="CHEBI:57540"/>
        <dbReference type="ChEBI" id="CHEBI:57945"/>
        <dbReference type="ChEBI" id="CHEBI:67139"/>
        <dbReference type="EC" id="1.17.1.8"/>
    </reaction>
</comment>
<dbReference type="Gene3D" id="3.40.50.720">
    <property type="entry name" value="NAD(P)-binding Rossmann-like Domain"/>
    <property type="match status" value="1"/>
</dbReference>
<dbReference type="InterPro" id="IPR023940">
    <property type="entry name" value="DHDPR_bac"/>
</dbReference>
<evidence type="ECO:0000256" key="8">
    <source>
        <dbReference type="ARBA" id="ARBA00023154"/>
    </source>
</evidence>
<feature type="active site" description="Proton donor" evidence="13">
    <location>
        <position position="154"/>
    </location>
</feature>
<accession>A0ABT3QH56</accession>
<dbReference type="EC" id="1.17.1.8" evidence="10 13"/>
<protein>
    <recommendedName>
        <fullName evidence="10 13">4-hydroxy-tetrahydrodipicolinate reductase</fullName>
        <shortName evidence="13">HTPA reductase</shortName>
        <ecNumber evidence="10 13">1.17.1.8</ecNumber>
    </recommendedName>
</protein>
<dbReference type="SUPFAM" id="SSF51735">
    <property type="entry name" value="NAD(P)-binding Rossmann-fold domains"/>
    <property type="match status" value="1"/>
</dbReference>
<comment type="caution">
    <text evidence="16">The sequence shown here is derived from an EMBL/GenBank/DDBJ whole genome shotgun (WGS) entry which is preliminary data.</text>
</comment>
<feature type="active site" description="Proton donor/acceptor" evidence="13">
    <location>
        <position position="150"/>
    </location>
</feature>
<dbReference type="CDD" id="cd02274">
    <property type="entry name" value="DHDPR_N"/>
    <property type="match status" value="1"/>
</dbReference>
<evidence type="ECO:0000256" key="10">
    <source>
        <dbReference type="ARBA" id="ARBA00038983"/>
    </source>
</evidence>
<evidence type="ECO:0000256" key="2">
    <source>
        <dbReference type="ARBA" id="ARBA00022490"/>
    </source>
</evidence>
<evidence type="ECO:0000256" key="4">
    <source>
        <dbReference type="ARBA" id="ARBA00022857"/>
    </source>
</evidence>
<dbReference type="PIRSF" id="PIRSF000161">
    <property type="entry name" value="DHPR"/>
    <property type="match status" value="1"/>
</dbReference>
<evidence type="ECO:0000256" key="13">
    <source>
        <dbReference type="HAMAP-Rule" id="MF_00102"/>
    </source>
</evidence>
<feature type="binding site" evidence="13">
    <location>
        <begin position="92"/>
        <end position="94"/>
    </location>
    <ligand>
        <name>NAD(+)</name>
        <dbReference type="ChEBI" id="CHEBI:57540"/>
    </ligand>
</feature>
<evidence type="ECO:0000256" key="6">
    <source>
        <dbReference type="ARBA" id="ARBA00023002"/>
    </source>
</evidence>
<evidence type="ECO:0000256" key="5">
    <source>
        <dbReference type="ARBA" id="ARBA00022915"/>
    </source>
</evidence>
<dbReference type="InterPro" id="IPR022663">
    <property type="entry name" value="DapB_C"/>
</dbReference>
<sequence>MTVPSLKIGIAGISGRVGRLLAEEVIGAGFILAGGSARHPSSVKGLLANVPLFADFSALADASDVVIDFTHADTSARHAEILADYGKALVLGTTGLSPEQEAAVKTAAKKIAVVHAANFSPGVTLVRRLARMMGQALPAESYDVEIVEMHHRQKVDAPSGTALAIGESVADGRGVSLADVKDSGRDGHTGARKTGDIGFAALRGGQIVGEHEVLFTSADEQIRLSHRAFDRRIFATGAVRAADWVRNQPAGYFGMEDVLGLPPL</sequence>
<dbReference type="Pfam" id="PF05173">
    <property type="entry name" value="DapB_C"/>
    <property type="match status" value="1"/>
</dbReference>
<dbReference type="HAMAP" id="MF_00102">
    <property type="entry name" value="DapB"/>
    <property type="match status" value="1"/>
</dbReference>
<feature type="binding site" evidence="13">
    <location>
        <begin position="116"/>
        <end position="119"/>
    </location>
    <ligand>
        <name>NAD(+)</name>
        <dbReference type="ChEBI" id="CHEBI:57540"/>
    </ligand>
</feature>
<dbReference type="Gene3D" id="3.30.360.10">
    <property type="entry name" value="Dihydrodipicolinate Reductase, domain 2"/>
    <property type="match status" value="1"/>
</dbReference>
<evidence type="ECO:0000256" key="7">
    <source>
        <dbReference type="ARBA" id="ARBA00023027"/>
    </source>
</evidence>
<evidence type="ECO:0000256" key="1">
    <source>
        <dbReference type="ARBA" id="ARBA00006642"/>
    </source>
</evidence>
<dbReference type="PANTHER" id="PTHR20836">
    <property type="entry name" value="DIHYDRODIPICOLINATE REDUCTASE"/>
    <property type="match status" value="1"/>
</dbReference>
<keyword evidence="4 13" id="KW-0521">NADP</keyword>
<feature type="binding site" evidence="13">
    <location>
        <begin position="12"/>
        <end position="17"/>
    </location>
    <ligand>
        <name>NAD(+)</name>
        <dbReference type="ChEBI" id="CHEBI:57540"/>
    </ligand>
</feature>
<dbReference type="EMBL" id="JAPIUZ010000007">
    <property type="protein sequence ID" value="MCX2564612.1"/>
    <property type="molecule type" value="Genomic_DNA"/>
</dbReference>
<dbReference type="RefSeq" id="WP_173560155.1">
    <property type="nucleotide sequence ID" value="NZ_JAPIUZ010000007.1"/>
</dbReference>
<evidence type="ECO:0000313" key="17">
    <source>
        <dbReference type="Proteomes" id="UP001301152"/>
    </source>
</evidence>